<dbReference type="EC" id="6.1.1.19" evidence="11"/>
<evidence type="ECO:0000256" key="10">
    <source>
        <dbReference type="ARBA" id="ARBA00049339"/>
    </source>
</evidence>
<evidence type="ECO:0000256" key="7">
    <source>
        <dbReference type="ARBA" id="ARBA00022840"/>
    </source>
</evidence>
<protein>
    <recommendedName>
        <fullName evidence="11">Arginine--tRNA ligase</fullName>
        <ecNumber evidence="11">6.1.1.19</ecNumber>
    </recommendedName>
    <alternativeName>
        <fullName evidence="11">Arginyl-tRNA synthetase</fullName>
        <shortName evidence="11">ArgRS</shortName>
    </alternativeName>
</protein>
<dbReference type="FunFam" id="3.40.50.620:FF:000062">
    <property type="entry name" value="Arginine--tRNA ligase"/>
    <property type="match status" value="1"/>
</dbReference>
<comment type="caution">
    <text evidence="15">The sequence shown here is derived from an EMBL/GenBank/DDBJ whole genome shotgun (WGS) entry which is preliminary data.</text>
</comment>
<dbReference type="GO" id="GO:0006420">
    <property type="term" value="P:arginyl-tRNA aminoacylation"/>
    <property type="evidence" value="ECO:0007669"/>
    <property type="project" value="UniProtKB-UniRule"/>
</dbReference>
<dbReference type="InterPro" id="IPR014729">
    <property type="entry name" value="Rossmann-like_a/b/a_fold"/>
</dbReference>
<keyword evidence="9 11" id="KW-0030">Aminoacyl-tRNA synthetase</keyword>
<dbReference type="SMART" id="SM01016">
    <property type="entry name" value="Arg_tRNA_synt_N"/>
    <property type="match status" value="1"/>
</dbReference>
<evidence type="ECO:0000256" key="12">
    <source>
        <dbReference type="RuleBase" id="RU363038"/>
    </source>
</evidence>
<evidence type="ECO:0000256" key="9">
    <source>
        <dbReference type="ARBA" id="ARBA00023146"/>
    </source>
</evidence>
<dbReference type="InterPro" id="IPR005148">
    <property type="entry name" value="Arg-tRNA-synth_N"/>
</dbReference>
<feature type="domain" description="DALR anticodon binding" evidence="13">
    <location>
        <begin position="434"/>
        <end position="554"/>
    </location>
</feature>
<gene>
    <name evidence="11" type="primary">argS</name>
    <name evidence="15" type="ORF">E4633_07700</name>
</gene>
<dbReference type="GO" id="GO:0004814">
    <property type="term" value="F:arginine-tRNA ligase activity"/>
    <property type="evidence" value="ECO:0007669"/>
    <property type="project" value="UniProtKB-UniRule"/>
</dbReference>
<dbReference type="PANTHER" id="PTHR11956">
    <property type="entry name" value="ARGINYL-TRNA SYNTHETASE"/>
    <property type="match status" value="1"/>
</dbReference>
<dbReference type="PANTHER" id="PTHR11956:SF5">
    <property type="entry name" value="ARGININE--TRNA LIGASE, CYTOPLASMIC"/>
    <property type="match status" value="1"/>
</dbReference>
<dbReference type="Proteomes" id="UP000306416">
    <property type="component" value="Unassembled WGS sequence"/>
</dbReference>
<dbReference type="InterPro" id="IPR001412">
    <property type="entry name" value="aa-tRNA-synth_I_CS"/>
</dbReference>
<comment type="similarity">
    <text evidence="2 11 12">Belongs to the class-I aminoacyl-tRNA synthetase family.</text>
</comment>
<dbReference type="InterPro" id="IPR036695">
    <property type="entry name" value="Arg-tRNA-synth_N_sf"/>
</dbReference>
<dbReference type="AlphaFoldDB" id="A0A4S1CF85"/>
<evidence type="ECO:0000256" key="6">
    <source>
        <dbReference type="ARBA" id="ARBA00022741"/>
    </source>
</evidence>
<keyword evidence="7 11" id="KW-0067">ATP-binding</keyword>
<dbReference type="InterPro" id="IPR001278">
    <property type="entry name" value="Arg-tRNA-ligase"/>
</dbReference>
<proteinExistence type="inferred from homology"/>
<evidence type="ECO:0000313" key="15">
    <source>
        <dbReference type="EMBL" id="TGU72188.1"/>
    </source>
</evidence>
<dbReference type="SUPFAM" id="SSF55190">
    <property type="entry name" value="Arginyl-tRNA synthetase (ArgRS), N-terminal 'additional' domain"/>
    <property type="match status" value="1"/>
</dbReference>
<comment type="catalytic activity">
    <reaction evidence="10 11">
        <text>tRNA(Arg) + L-arginine + ATP = L-arginyl-tRNA(Arg) + AMP + diphosphate</text>
        <dbReference type="Rhea" id="RHEA:20301"/>
        <dbReference type="Rhea" id="RHEA-COMP:9658"/>
        <dbReference type="Rhea" id="RHEA-COMP:9673"/>
        <dbReference type="ChEBI" id="CHEBI:30616"/>
        <dbReference type="ChEBI" id="CHEBI:32682"/>
        <dbReference type="ChEBI" id="CHEBI:33019"/>
        <dbReference type="ChEBI" id="CHEBI:78442"/>
        <dbReference type="ChEBI" id="CHEBI:78513"/>
        <dbReference type="ChEBI" id="CHEBI:456215"/>
        <dbReference type="EC" id="6.1.1.19"/>
    </reaction>
</comment>
<dbReference type="FunFam" id="3.30.1360.70:FF:000003">
    <property type="entry name" value="Arginine--tRNA ligase"/>
    <property type="match status" value="1"/>
</dbReference>
<dbReference type="GO" id="GO:0005524">
    <property type="term" value="F:ATP binding"/>
    <property type="evidence" value="ECO:0007669"/>
    <property type="project" value="UniProtKB-UniRule"/>
</dbReference>
<dbReference type="GO" id="GO:0005737">
    <property type="term" value="C:cytoplasm"/>
    <property type="evidence" value="ECO:0007669"/>
    <property type="project" value="UniProtKB-SubCell"/>
</dbReference>
<keyword evidence="6 11" id="KW-0547">Nucleotide-binding</keyword>
<dbReference type="EMBL" id="SRSC01000002">
    <property type="protein sequence ID" value="TGU72188.1"/>
    <property type="molecule type" value="Genomic_DNA"/>
</dbReference>
<evidence type="ECO:0000256" key="3">
    <source>
        <dbReference type="ARBA" id="ARBA00011245"/>
    </source>
</evidence>
<evidence type="ECO:0000256" key="5">
    <source>
        <dbReference type="ARBA" id="ARBA00022598"/>
    </source>
</evidence>
<dbReference type="InterPro" id="IPR008909">
    <property type="entry name" value="DALR_anticod-bd"/>
</dbReference>
<dbReference type="Pfam" id="PF03485">
    <property type="entry name" value="Arg_tRNA_synt_N"/>
    <property type="match status" value="1"/>
</dbReference>
<dbReference type="Gene3D" id="3.30.1360.70">
    <property type="entry name" value="Arginyl tRNA synthetase N-terminal domain"/>
    <property type="match status" value="1"/>
</dbReference>
<sequence>MKEQLRACILKGIEGCFADGTLTSGVVPAISVEKPAHAEHGDFATNVAMQMAKQERKAPRAVAEVLVKKLAEASDLIESVEIAGPGFINFFIKDAAWRKILSDIDRAGDQYGKSRVGAGKKVQVEFVSANPTGPLHIGHGRGAATGDAVASLLCAAGFNVQREYYINDAGNQMNTLGLSGLLRYKELLGEKIDFPENCYQGDYIKDIARDAITKHGDRFLNAPQEEGVAFFAKMGGDLILKGIDQDLQDFGIRFDNWFSEQSLFDEGKVPTAIAEMQEKGHIYEQDGALWFKTTEFGDDKDRVVVRSNGVTTYFASDIAYHRDKFARGFDWVIDVWGADHHGYVPRLKSVVQGLGRKADDLGIILVQLVSLLRDGQPVAMSTRSGEFVTLKEVVDEVGCDAARFFFLMRRSDSQLDFDLELAKRQSNDNPVYYVQYAHARIRSIFETAKERGVAPCFDNVRLELLQTADDMSLIKKLSLYPEILEGAAVNFEPHRITYYLQDLAGEFHSFYNKSRVITPEEPELTQARLFLLRCVAITLKNALTVLGISAPERM</sequence>
<keyword evidence="16" id="KW-1185">Reference proteome</keyword>
<accession>A0A4S1CF85</accession>
<evidence type="ECO:0000313" key="16">
    <source>
        <dbReference type="Proteomes" id="UP000306416"/>
    </source>
</evidence>
<keyword evidence="8 11" id="KW-0648">Protein biosynthesis</keyword>
<feature type="short sequence motif" description="'HIGH' region" evidence="11">
    <location>
        <begin position="129"/>
        <end position="139"/>
    </location>
</feature>
<dbReference type="Gene3D" id="1.10.730.10">
    <property type="entry name" value="Isoleucyl-tRNA Synthetase, Domain 1"/>
    <property type="match status" value="1"/>
</dbReference>
<dbReference type="Pfam" id="PF00750">
    <property type="entry name" value="tRNA-synt_1d"/>
    <property type="match status" value="1"/>
</dbReference>
<name>A0A4S1CF85_9BACT</name>
<evidence type="ECO:0000259" key="14">
    <source>
        <dbReference type="SMART" id="SM01016"/>
    </source>
</evidence>
<dbReference type="Gene3D" id="3.40.50.620">
    <property type="entry name" value="HUPs"/>
    <property type="match status" value="1"/>
</dbReference>
<dbReference type="PRINTS" id="PR01038">
    <property type="entry name" value="TRNASYNTHARG"/>
</dbReference>
<dbReference type="InterPro" id="IPR035684">
    <property type="entry name" value="ArgRS_core"/>
</dbReference>
<comment type="subunit">
    <text evidence="3 11">Monomer.</text>
</comment>
<dbReference type="PROSITE" id="PS00178">
    <property type="entry name" value="AA_TRNA_LIGASE_I"/>
    <property type="match status" value="1"/>
</dbReference>
<dbReference type="RefSeq" id="WP_135869676.1">
    <property type="nucleotide sequence ID" value="NZ_SRSC01000002.1"/>
</dbReference>
<feature type="domain" description="Arginyl tRNA synthetase N-terminal" evidence="14">
    <location>
        <begin position="3"/>
        <end position="92"/>
    </location>
</feature>
<evidence type="ECO:0000256" key="1">
    <source>
        <dbReference type="ARBA" id="ARBA00004496"/>
    </source>
</evidence>
<dbReference type="CDD" id="cd00671">
    <property type="entry name" value="ArgRS_core"/>
    <property type="match status" value="1"/>
</dbReference>
<dbReference type="Pfam" id="PF05746">
    <property type="entry name" value="DALR_1"/>
    <property type="match status" value="1"/>
</dbReference>
<evidence type="ECO:0000256" key="11">
    <source>
        <dbReference type="HAMAP-Rule" id="MF_00123"/>
    </source>
</evidence>
<dbReference type="InterPro" id="IPR009080">
    <property type="entry name" value="tRNAsynth_Ia_anticodon-bd"/>
</dbReference>
<dbReference type="SMART" id="SM00836">
    <property type="entry name" value="DALR_1"/>
    <property type="match status" value="1"/>
</dbReference>
<dbReference type="NCBIfam" id="TIGR00456">
    <property type="entry name" value="argS"/>
    <property type="match status" value="1"/>
</dbReference>
<dbReference type="HAMAP" id="MF_00123">
    <property type="entry name" value="Arg_tRNA_synth"/>
    <property type="match status" value="1"/>
</dbReference>
<dbReference type="SUPFAM" id="SSF52374">
    <property type="entry name" value="Nucleotidylyl transferase"/>
    <property type="match status" value="1"/>
</dbReference>
<dbReference type="SUPFAM" id="SSF47323">
    <property type="entry name" value="Anticodon-binding domain of a subclass of class I aminoacyl-tRNA synthetases"/>
    <property type="match status" value="1"/>
</dbReference>
<evidence type="ECO:0000259" key="13">
    <source>
        <dbReference type="SMART" id="SM00836"/>
    </source>
</evidence>
<comment type="subcellular location">
    <subcellularLocation>
        <location evidence="1 11">Cytoplasm</location>
    </subcellularLocation>
</comment>
<keyword evidence="5 11" id="KW-0436">Ligase</keyword>
<keyword evidence="4 11" id="KW-0963">Cytoplasm</keyword>
<evidence type="ECO:0000256" key="8">
    <source>
        <dbReference type="ARBA" id="ARBA00022917"/>
    </source>
</evidence>
<dbReference type="FunFam" id="1.10.730.10:FF:000008">
    <property type="entry name" value="Arginine--tRNA ligase"/>
    <property type="match status" value="1"/>
</dbReference>
<evidence type="ECO:0000256" key="2">
    <source>
        <dbReference type="ARBA" id="ARBA00005594"/>
    </source>
</evidence>
<reference evidence="15 16" key="1">
    <citation type="submission" date="2019-04" db="EMBL/GenBank/DDBJ databases">
        <title>Geobacter oryzae sp. nov., ferric-reducing bacteria isolated from paddy soil.</title>
        <authorList>
            <person name="Xu Z."/>
            <person name="Masuda Y."/>
            <person name="Itoh H."/>
            <person name="Senoo K."/>
        </authorList>
    </citation>
    <scope>NUCLEOTIDE SEQUENCE [LARGE SCALE GENOMIC DNA]</scope>
    <source>
        <strain evidence="15 16">Red111</strain>
    </source>
</reference>
<organism evidence="15 16">
    <name type="scientific">Geomonas terrae</name>
    <dbReference type="NCBI Taxonomy" id="2562681"/>
    <lineage>
        <taxon>Bacteria</taxon>
        <taxon>Pseudomonadati</taxon>
        <taxon>Thermodesulfobacteriota</taxon>
        <taxon>Desulfuromonadia</taxon>
        <taxon>Geobacterales</taxon>
        <taxon>Geobacteraceae</taxon>
        <taxon>Geomonas</taxon>
    </lineage>
</organism>
<evidence type="ECO:0000256" key="4">
    <source>
        <dbReference type="ARBA" id="ARBA00022490"/>
    </source>
</evidence>